<proteinExistence type="predicted"/>
<comment type="caution">
    <text evidence="1">The sequence shown here is derived from an EMBL/GenBank/DDBJ whole genome shotgun (WGS) entry which is preliminary data.</text>
</comment>
<dbReference type="Proteomes" id="UP000681722">
    <property type="component" value="Unassembled WGS sequence"/>
</dbReference>
<dbReference type="EMBL" id="CAJOBA010064605">
    <property type="protein sequence ID" value="CAF4353139.1"/>
    <property type="molecule type" value="Genomic_DNA"/>
</dbReference>
<sequence>MFIIHSQIIRFFQKAITITTSSTESQCQLPSLPSTSMGLLITFGQLLFLQNMLTGLNVYMCYVYGFYATSQAHTLSFGFQQDPAWWHLDDVFVVADDENQQLLINGCFEMGNLTGWNYSDNGGCIAGWSIVENIVNNAHSGTYYYFAGCSGKPDYLSQTFVTTPGQLYVISFWLENAGGTPSLANITIS</sequence>
<evidence type="ECO:0008006" key="6">
    <source>
        <dbReference type="Google" id="ProtNLM"/>
    </source>
</evidence>
<dbReference type="Proteomes" id="UP000682733">
    <property type="component" value="Unassembled WGS sequence"/>
</dbReference>
<keyword evidence="5" id="KW-1185">Reference proteome</keyword>
<accession>A0A815NLJ0</accession>
<name>A0A815NLJ0_9BILA</name>
<gene>
    <name evidence="1" type="ORF">GPM918_LOCUS34271</name>
    <name evidence="2" type="ORF">OVA965_LOCUS39821</name>
    <name evidence="3" type="ORF">SRO942_LOCUS34965</name>
    <name evidence="4" type="ORF">TMI583_LOCUS41182</name>
</gene>
<dbReference type="EMBL" id="CAJOBC010084302">
    <property type="protein sequence ID" value="CAF4315098.1"/>
    <property type="molecule type" value="Genomic_DNA"/>
</dbReference>
<dbReference type="AlphaFoldDB" id="A0A815NLJ0"/>
<protein>
    <recommendedName>
        <fullName evidence="6">DUF642 domain-containing protein</fullName>
    </recommendedName>
</protein>
<evidence type="ECO:0000313" key="2">
    <source>
        <dbReference type="EMBL" id="CAF1561361.1"/>
    </source>
</evidence>
<dbReference type="EMBL" id="CAJNOK010041988">
    <property type="protein sequence ID" value="CAF1561361.1"/>
    <property type="molecule type" value="Genomic_DNA"/>
</dbReference>
<dbReference type="EMBL" id="CAJNOQ010018863">
    <property type="protein sequence ID" value="CAF1438110.1"/>
    <property type="molecule type" value="Genomic_DNA"/>
</dbReference>
<evidence type="ECO:0000313" key="3">
    <source>
        <dbReference type="EMBL" id="CAF4315098.1"/>
    </source>
</evidence>
<organism evidence="1 5">
    <name type="scientific">Didymodactylos carnosus</name>
    <dbReference type="NCBI Taxonomy" id="1234261"/>
    <lineage>
        <taxon>Eukaryota</taxon>
        <taxon>Metazoa</taxon>
        <taxon>Spiralia</taxon>
        <taxon>Gnathifera</taxon>
        <taxon>Rotifera</taxon>
        <taxon>Eurotatoria</taxon>
        <taxon>Bdelloidea</taxon>
        <taxon>Philodinida</taxon>
        <taxon>Philodinidae</taxon>
        <taxon>Didymodactylos</taxon>
    </lineage>
</organism>
<reference evidence="1" key="1">
    <citation type="submission" date="2021-02" db="EMBL/GenBank/DDBJ databases">
        <authorList>
            <person name="Nowell W R."/>
        </authorList>
    </citation>
    <scope>NUCLEOTIDE SEQUENCE</scope>
</reference>
<evidence type="ECO:0000313" key="1">
    <source>
        <dbReference type="EMBL" id="CAF1438110.1"/>
    </source>
</evidence>
<dbReference type="Proteomes" id="UP000677228">
    <property type="component" value="Unassembled WGS sequence"/>
</dbReference>
<evidence type="ECO:0000313" key="4">
    <source>
        <dbReference type="EMBL" id="CAF4353139.1"/>
    </source>
</evidence>
<dbReference type="Gene3D" id="2.60.120.260">
    <property type="entry name" value="Galactose-binding domain-like"/>
    <property type="match status" value="1"/>
</dbReference>
<evidence type="ECO:0000313" key="5">
    <source>
        <dbReference type="Proteomes" id="UP000663829"/>
    </source>
</evidence>
<dbReference type="Proteomes" id="UP000663829">
    <property type="component" value="Unassembled WGS sequence"/>
</dbReference>